<dbReference type="AlphaFoldDB" id="A0A5C7I6E5"/>
<gene>
    <name evidence="4" type="ORF">EZV62_011844</name>
</gene>
<dbReference type="EMBL" id="VAHF01000004">
    <property type="protein sequence ID" value="TXG64850.1"/>
    <property type="molecule type" value="Genomic_DNA"/>
</dbReference>
<dbReference type="GO" id="GO:0003676">
    <property type="term" value="F:nucleic acid binding"/>
    <property type="evidence" value="ECO:0007669"/>
    <property type="project" value="InterPro"/>
</dbReference>
<keyword evidence="1" id="KW-0479">Metal-binding</keyword>
<dbReference type="PROSITE" id="PS50158">
    <property type="entry name" value="ZF_CCHC"/>
    <property type="match status" value="1"/>
</dbReference>
<sequence>MNAEEIAKLCDALSITEKEMPAHTLNVTLTDRGKKRLAMCIVGKVLTSRLVKKEVFIDVMSKIWRVSGGVDIEPIKGNIFAFYFTNDEDRMRVLRGGPWSFDRAIIIFDEPTGTRDISNLRFNYVDFWVQIHNLPLLCMNEEIGITLGSLIGEVRDYDSGITSDASGRYIRVRVTIPVDKPLQRSLRVDLLGDEKISTMLLRYERLLDYCFKCGRLGHLLDECVEKVNVRDLSSDASRKLGVWLRAVSPPKRPFNGFGRLDKRIWSRNKAGGNSRIDSGNRNLQSNWRERHEN</sequence>
<accession>A0A5C7I6E5</accession>
<organism evidence="4 5">
    <name type="scientific">Acer yangbiense</name>
    <dbReference type="NCBI Taxonomy" id="1000413"/>
    <lineage>
        <taxon>Eukaryota</taxon>
        <taxon>Viridiplantae</taxon>
        <taxon>Streptophyta</taxon>
        <taxon>Embryophyta</taxon>
        <taxon>Tracheophyta</taxon>
        <taxon>Spermatophyta</taxon>
        <taxon>Magnoliopsida</taxon>
        <taxon>eudicotyledons</taxon>
        <taxon>Gunneridae</taxon>
        <taxon>Pentapetalae</taxon>
        <taxon>rosids</taxon>
        <taxon>malvids</taxon>
        <taxon>Sapindales</taxon>
        <taxon>Sapindaceae</taxon>
        <taxon>Hippocastanoideae</taxon>
        <taxon>Acereae</taxon>
        <taxon>Acer</taxon>
    </lineage>
</organism>
<dbReference type="InterPro" id="IPR025836">
    <property type="entry name" value="Zn_knuckle_CX2CX4HX4C"/>
</dbReference>
<evidence type="ECO:0000313" key="5">
    <source>
        <dbReference type="Proteomes" id="UP000323000"/>
    </source>
</evidence>
<keyword evidence="1" id="KW-0862">Zinc</keyword>
<feature type="compositionally biased region" description="Polar residues" evidence="2">
    <location>
        <begin position="275"/>
        <end position="286"/>
    </location>
</feature>
<evidence type="ECO:0000259" key="3">
    <source>
        <dbReference type="PROSITE" id="PS50158"/>
    </source>
</evidence>
<feature type="domain" description="CCHC-type" evidence="3">
    <location>
        <begin position="210"/>
        <end position="223"/>
    </location>
</feature>
<dbReference type="InterPro" id="IPR001878">
    <property type="entry name" value="Znf_CCHC"/>
</dbReference>
<proteinExistence type="predicted"/>
<dbReference type="InterPro" id="IPR025558">
    <property type="entry name" value="DUF4283"/>
</dbReference>
<dbReference type="Pfam" id="PF14392">
    <property type="entry name" value="zf-CCHC_4"/>
    <property type="match status" value="1"/>
</dbReference>
<keyword evidence="1" id="KW-0863">Zinc-finger</keyword>
<name>A0A5C7I6E5_9ROSI</name>
<dbReference type="InterPro" id="IPR040256">
    <property type="entry name" value="At4g02000-like"/>
</dbReference>
<protein>
    <recommendedName>
        <fullName evidence="3">CCHC-type domain-containing protein</fullName>
    </recommendedName>
</protein>
<evidence type="ECO:0000256" key="1">
    <source>
        <dbReference type="PROSITE-ProRule" id="PRU00047"/>
    </source>
</evidence>
<dbReference type="Proteomes" id="UP000323000">
    <property type="component" value="Chromosome 4"/>
</dbReference>
<comment type="caution">
    <text evidence="4">The sequence shown here is derived from an EMBL/GenBank/DDBJ whole genome shotgun (WGS) entry which is preliminary data.</text>
</comment>
<evidence type="ECO:0000313" key="4">
    <source>
        <dbReference type="EMBL" id="TXG64850.1"/>
    </source>
</evidence>
<dbReference type="PANTHER" id="PTHR31286:SF167">
    <property type="entry name" value="OS09G0268800 PROTEIN"/>
    <property type="match status" value="1"/>
</dbReference>
<feature type="region of interest" description="Disordered" evidence="2">
    <location>
        <begin position="271"/>
        <end position="293"/>
    </location>
</feature>
<reference evidence="5" key="1">
    <citation type="journal article" date="2019" name="Gigascience">
        <title>De novo genome assembly of the endangered Acer yangbiense, a plant species with extremely small populations endemic to Yunnan Province, China.</title>
        <authorList>
            <person name="Yang J."/>
            <person name="Wariss H.M."/>
            <person name="Tao L."/>
            <person name="Zhang R."/>
            <person name="Yun Q."/>
            <person name="Hollingsworth P."/>
            <person name="Dao Z."/>
            <person name="Luo G."/>
            <person name="Guo H."/>
            <person name="Ma Y."/>
            <person name="Sun W."/>
        </authorList>
    </citation>
    <scope>NUCLEOTIDE SEQUENCE [LARGE SCALE GENOMIC DNA]</scope>
    <source>
        <strain evidence="5">cv. Malutang</strain>
    </source>
</reference>
<dbReference type="OrthoDB" id="1750606at2759"/>
<dbReference type="Pfam" id="PF14111">
    <property type="entry name" value="DUF4283"/>
    <property type="match status" value="1"/>
</dbReference>
<keyword evidence="5" id="KW-1185">Reference proteome</keyword>
<evidence type="ECO:0000256" key="2">
    <source>
        <dbReference type="SAM" id="MobiDB-lite"/>
    </source>
</evidence>
<dbReference type="PANTHER" id="PTHR31286">
    <property type="entry name" value="GLYCINE-RICH CELL WALL STRUCTURAL PROTEIN 1.8-LIKE"/>
    <property type="match status" value="1"/>
</dbReference>
<dbReference type="GO" id="GO:0008270">
    <property type="term" value="F:zinc ion binding"/>
    <property type="evidence" value="ECO:0007669"/>
    <property type="project" value="UniProtKB-KW"/>
</dbReference>